<proteinExistence type="predicted"/>
<dbReference type="EMBL" id="CP030053">
    <property type="protein sequence ID" value="QAU46352.1"/>
    <property type="molecule type" value="Genomic_DNA"/>
</dbReference>
<reference evidence="1 3" key="1">
    <citation type="submission" date="2018-06" db="EMBL/GenBank/DDBJ databases">
        <title>Comparative genomics of rhizobia nodulating Arachis hypogaea in China.</title>
        <authorList>
            <person name="Li Y."/>
        </authorList>
    </citation>
    <scope>NUCLEOTIDE SEQUENCE [LARGE SCALE GENOMIC DNA]</scope>
    <source>
        <strain evidence="1 3">CCBAU 51670</strain>
    </source>
</reference>
<evidence type="ECO:0000313" key="2">
    <source>
        <dbReference type="EMBL" id="RXH15354.1"/>
    </source>
</evidence>
<dbReference type="KEGG" id="bgz:XH91_13930"/>
<dbReference type="Proteomes" id="UP000290401">
    <property type="component" value="Unassembled WGS sequence"/>
</dbReference>
<dbReference type="InterPro" id="IPR027417">
    <property type="entry name" value="P-loop_NTPase"/>
</dbReference>
<name>A0AAE5WZZ8_9BRAD</name>
<protein>
    <submittedName>
        <fullName evidence="1">Aspartyl beta-hydroxylase</fullName>
    </submittedName>
</protein>
<accession>A0AAE5WZZ8</accession>
<dbReference type="Proteomes" id="UP000288972">
    <property type="component" value="Chromosome"/>
</dbReference>
<evidence type="ECO:0000313" key="1">
    <source>
        <dbReference type="EMBL" id="QAU46352.1"/>
    </source>
</evidence>
<dbReference type="AlphaFoldDB" id="A0AAE5WZZ8"/>
<keyword evidence="4" id="KW-1185">Reference proteome</keyword>
<dbReference type="EMBL" id="RDQZ01000005">
    <property type="protein sequence ID" value="RXH15354.1"/>
    <property type="molecule type" value="Genomic_DNA"/>
</dbReference>
<evidence type="ECO:0000313" key="3">
    <source>
        <dbReference type="Proteomes" id="UP000288972"/>
    </source>
</evidence>
<dbReference type="SUPFAM" id="SSF52540">
    <property type="entry name" value="P-loop containing nucleoside triphosphate hydrolases"/>
    <property type="match status" value="1"/>
</dbReference>
<organism evidence="1 3">
    <name type="scientific">Bradyrhizobium guangzhouense</name>
    <dbReference type="NCBI Taxonomy" id="1325095"/>
    <lineage>
        <taxon>Bacteria</taxon>
        <taxon>Pseudomonadati</taxon>
        <taxon>Pseudomonadota</taxon>
        <taxon>Alphaproteobacteria</taxon>
        <taxon>Hyphomicrobiales</taxon>
        <taxon>Nitrobacteraceae</taxon>
        <taxon>Bradyrhizobium</taxon>
    </lineage>
</organism>
<dbReference type="Gene3D" id="3.40.50.300">
    <property type="entry name" value="P-loop containing nucleotide triphosphate hydrolases"/>
    <property type="match status" value="1"/>
</dbReference>
<reference evidence="2 4" key="2">
    <citation type="submission" date="2018-10" db="EMBL/GenBank/DDBJ databases">
        <title>Bradyrhizobium sp. nov., effective nodules isolated from peanut in China.</title>
        <authorList>
            <person name="Li Y."/>
        </authorList>
    </citation>
    <scope>NUCLEOTIDE SEQUENCE [LARGE SCALE GENOMIC DNA]</scope>
    <source>
        <strain evidence="2 4">CCBAU 53426</strain>
    </source>
</reference>
<dbReference type="RefSeq" id="WP_128951118.1">
    <property type="nucleotide sequence ID" value="NZ_CP030053.1"/>
</dbReference>
<evidence type="ECO:0000313" key="4">
    <source>
        <dbReference type="Proteomes" id="UP000290401"/>
    </source>
</evidence>
<gene>
    <name evidence="2" type="ORF">EAS56_08910</name>
    <name evidence="1" type="ORF">XH91_13930</name>
</gene>
<sequence>MLSLERFRAMMEADPTLQERLNQPDDPASFIATTVSMARDHGIDLNALEVAAALESGRQIPASNHVRLPPRGWLPVRTQWHERALWLDWAYVGPEPFREPFFEQSVVRWCSKPFNRLFRYATPFDALTEAQPQHLQLAPSGFIFHMSRCGSTLVSQMLAASPRHVVISEAEPIDAVVQARRPSPDLTEDQQVAMLRTMVGALGQARSSEQQHLFVKLDSWHTLALPLFRRAFPDTPWIFLYREPVEILVSHSRRRGMHMVPGLLGDVFGEPPEAAPNLDAYCGHVLGRIGESALQNHAHGASLLVNYTGLPEAIWTDVLPHFGIHCSAADRAAMAHVGQYDAKTPDRPFAGDSIAKREAATPAIVRAASRLSALHARLEALRATMRDDRGIVEPARP</sequence>